<reference evidence="2" key="3">
    <citation type="submission" date="2015-06" db="UniProtKB">
        <authorList>
            <consortium name="EnsemblMetazoa"/>
        </authorList>
    </citation>
    <scope>IDENTIFICATION</scope>
</reference>
<keyword evidence="3" id="KW-1185">Reference proteome</keyword>
<dbReference type="EnsemblMetazoa" id="CapteT215884">
    <property type="protein sequence ID" value="CapteP215884"/>
    <property type="gene ID" value="CapteG215884"/>
</dbReference>
<name>R7TZW4_CAPTE</name>
<dbReference type="HOGENOM" id="CLU_1278701_0_0_1"/>
<sequence>MAAKWAYPTHLGDYPTFTMKCRSSNFSPKCNQRGWGYDLVAMSQNMPPTYKRLMSTLYADMITDKYSVAHTTIEDLLLVATPLLHLFSDTAEDTRRYSGTTRATSVCNHSFAIIFLNLRRTILATGEVCDEPSMMDEHRFAETDLMVFVNPDFNGILFPVFGPISVKSVLHMQSRWLQPTVCNRPWKRAHRMLSFLSLCYHSKECRAVQSKCDSKL</sequence>
<dbReference type="AlphaFoldDB" id="R7TZW4"/>
<evidence type="ECO:0000313" key="3">
    <source>
        <dbReference type="Proteomes" id="UP000014760"/>
    </source>
</evidence>
<dbReference type="EMBL" id="KB307163">
    <property type="protein sequence ID" value="ELT99162.1"/>
    <property type="molecule type" value="Genomic_DNA"/>
</dbReference>
<dbReference type="Proteomes" id="UP000014760">
    <property type="component" value="Unassembled WGS sequence"/>
</dbReference>
<evidence type="ECO:0000313" key="1">
    <source>
        <dbReference type="EMBL" id="ELT99162.1"/>
    </source>
</evidence>
<accession>R7TZW4</accession>
<reference evidence="3" key="1">
    <citation type="submission" date="2012-12" db="EMBL/GenBank/DDBJ databases">
        <authorList>
            <person name="Hellsten U."/>
            <person name="Grimwood J."/>
            <person name="Chapman J.A."/>
            <person name="Shapiro H."/>
            <person name="Aerts A."/>
            <person name="Otillar R.P."/>
            <person name="Terry A.Y."/>
            <person name="Boore J.L."/>
            <person name="Simakov O."/>
            <person name="Marletaz F."/>
            <person name="Cho S.-J."/>
            <person name="Edsinger-Gonzales E."/>
            <person name="Havlak P."/>
            <person name="Kuo D.-H."/>
            <person name="Larsson T."/>
            <person name="Lv J."/>
            <person name="Arendt D."/>
            <person name="Savage R."/>
            <person name="Osoegawa K."/>
            <person name="de Jong P."/>
            <person name="Lindberg D.R."/>
            <person name="Seaver E.C."/>
            <person name="Weisblat D.A."/>
            <person name="Putnam N.H."/>
            <person name="Grigoriev I.V."/>
            <person name="Rokhsar D.S."/>
        </authorList>
    </citation>
    <scope>NUCLEOTIDE SEQUENCE</scope>
    <source>
        <strain evidence="3">I ESC-2004</strain>
    </source>
</reference>
<proteinExistence type="predicted"/>
<reference evidence="1 3" key="2">
    <citation type="journal article" date="2013" name="Nature">
        <title>Insights into bilaterian evolution from three spiralian genomes.</title>
        <authorList>
            <person name="Simakov O."/>
            <person name="Marletaz F."/>
            <person name="Cho S.J."/>
            <person name="Edsinger-Gonzales E."/>
            <person name="Havlak P."/>
            <person name="Hellsten U."/>
            <person name="Kuo D.H."/>
            <person name="Larsson T."/>
            <person name="Lv J."/>
            <person name="Arendt D."/>
            <person name="Savage R."/>
            <person name="Osoegawa K."/>
            <person name="de Jong P."/>
            <person name="Grimwood J."/>
            <person name="Chapman J.A."/>
            <person name="Shapiro H."/>
            <person name="Aerts A."/>
            <person name="Otillar R.P."/>
            <person name="Terry A.Y."/>
            <person name="Boore J.L."/>
            <person name="Grigoriev I.V."/>
            <person name="Lindberg D.R."/>
            <person name="Seaver E.C."/>
            <person name="Weisblat D.A."/>
            <person name="Putnam N.H."/>
            <person name="Rokhsar D.S."/>
        </authorList>
    </citation>
    <scope>NUCLEOTIDE SEQUENCE</scope>
    <source>
        <strain evidence="1 3">I ESC-2004</strain>
    </source>
</reference>
<organism evidence="1">
    <name type="scientific">Capitella teleta</name>
    <name type="common">Polychaete worm</name>
    <dbReference type="NCBI Taxonomy" id="283909"/>
    <lineage>
        <taxon>Eukaryota</taxon>
        <taxon>Metazoa</taxon>
        <taxon>Spiralia</taxon>
        <taxon>Lophotrochozoa</taxon>
        <taxon>Annelida</taxon>
        <taxon>Polychaeta</taxon>
        <taxon>Sedentaria</taxon>
        <taxon>Scolecida</taxon>
        <taxon>Capitellidae</taxon>
        <taxon>Capitella</taxon>
    </lineage>
</organism>
<dbReference type="EMBL" id="AMQN01010149">
    <property type="status" value="NOT_ANNOTATED_CDS"/>
    <property type="molecule type" value="Genomic_DNA"/>
</dbReference>
<gene>
    <name evidence="1" type="ORF">CAPTEDRAFT_215884</name>
</gene>
<protein>
    <submittedName>
        <fullName evidence="1 2">Uncharacterized protein</fullName>
    </submittedName>
</protein>
<evidence type="ECO:0000313" key="2">
    <source>
        <dbReference type="EnsemblMetazoa" id="CapteP215884"/>
    </source>
</evidence>